<organism evidence="1">
    <name type="scientific">marine metagenome</name>
    <dbReference type="NCBI Taxonomy" id="408172"/>
    <lineage>
        <taxon>unclassified sequences</taxon>
        <taxon>metagenomes</taxon>
        <taxon>ecological metagenomes</taxon>
    </lineage>
</organism>
<sequence length="37" mass="4280">MSTGIVIVKQYERLAVLRFGRWSGEITQPGFRFLIPI</sequence>
<dbReference type="EMBL" id="UINC01164622">
    <property type="protein sequence ID" value="SVD65568.1"/>
    <property type="molecule type" value="Genomic_DNA"/>
</dbReference>
<accession>A0A382X5D8</accession>
<protein>
    <recommendedName>
        <fullName evidence="2">Band 7 domain-containing protein</fullName>
    </recommendedName>
</protein>
<proteinExistence type="predicted"/>
<reference evidence="1" key="1">
    <citation type="submission" date="2018-05" db="EMBL/GenBank/DDBJ databases">
        <authorList>
            <person name="Lanie J.A."/>
            <person name="Ng W.-L."/>
            <person name="Kazmierczak K.M."/>
            <person name="Andrzejewski T.M."/>
            <person name="Davidsen T.M."/>
            <person name="Wayne K.J."/>
            <person name="Tettelin H."/>
            <person name="Glass J.I."/>
            <person name="Rusch D."/>
            <person name="Podicherti R."/>
            <person name="Tsui H.-C.T."/>
            <person name="Winkler M.E."/>
        </authorList>
    </citation>
    <scope>NUCLEOTIDE SEQUENCE</scope>
</reference>
<gene>
    <name evidence="1" type="ORF">METZ01_LOCUS418422</name>
</gene>
<dbReference type="AlphaFoldDB" id="A0A382X5D8"/>
<evidence type="ECO:0008006" key="2">
    <source>
        <dbReference type="Google" id="ProtNLM"/>
    </source>
</evidence>
<feature type="non-terminal residue" evidence="1">
    <location>
        <position position="37"/>
    </location>
</feature>
<name>A0A382X5D8_9ZZZZ</name>
<evidence type="ECO:0000313" key="1">
    <source>
        <dbReference type="EMBL" id="SVD65568.1"/>
    </source>
</evidence>